<dbReference type="InterPro" id="IPR011006">
    <property type="entry name" value="CheY-like_superfamily"/>
</dbReference>
<dbReference type="PROSITE" id="PS50110">
    <property type="entry name" value="RESPONSE_REGULATORY"/>
    <property type="match status" value="1"/>
</dbReference>
<keyword evidence="5" id="KW-0804">Transcription</keyword>
<dbReference type="PANTHER" id="PTHR43874">
    <property type="entry name" value="TWO-COMPONENT RESPONSE REGULATOR"/>
    <property type="match status" value="1"/>
</dbReference>
<protein>
    <submittedName>
        <fullName evidence="10">Two-component response regulator ARR11</fullName>
    </submittedName>
</protein>
<evidence type="ECO:0000256" key="3">
    <source>
        <dbReference type="ARBA" id="ARBA00023015"/>
    </source>
</evidence>
<feature type="domain" description="Response regulatory" evidence="9">
    <location>
        <begin position="1"/>
        <end position="100"/>
    </location>
</feature>
<dbReference type="Proteomes" id="UP001179952">
    <property type="component" value="Unassembled WGS sequence"/>
</dbReference>
<reference evidence="10" key="1">
    <citation type="journal article" date="2023" name="Nat. Commun.">
        <title>Diploid and tetraploid genomes of Acorus and the evolution of monocots.</title>
        <authorList>
            <person name="Ma L."/>
            <person name="Liu K.W."/>
            <person name="Li Z."/>
            <person name="Hsiao Y.Y."/>
            <person name="Qi Y."/>
            <person name="Fu T."/>
            <person name="Tang G.D."/>
            <person name="Zhang D."/>
            <person name="Sun W.H."/>
            <person name="Liu D.K."/>
            <person name="Li Y."/>
            <person name="Chen G.Z."/>
            <person name="Liu X.D."/>
            <person name="Liao X.Y."/>
            <person name="Jiang Y.T."/>
            <person name="Yu X."/>
            <person name="Hao Y."/>
            <person name="Huang J."/>
            <person name="Zhao X.W."/>
            <person name="Ke S."/>
            <person name="Chen Y.Y."/>
            <person name="Wu W.L."/>
            <person name="Hsu J.L."/>
            <person name="Lin Y.F."/>
            <person name="Huang M.D."/>
            <person name="Li C.Y."/>
            <person name="Huang L."/>
            <person name="Wang Z.W."/>
            <person name="Zhao X."/>
            <person name="Zhong W.Y."/>
            <person name="Peng D.H."/>
            <person name="Ahmad S."/>
            <person name="Lan S."/>
            <person name="Zhang J.S."/>
            <person name="Tsai W.C."/>
            <person name="Van de Peer Y."/>
            <person name="Liu Z.J."/>
        </authorList>
    </citation>
    <scope>NUCLEOTIDE SEQUENCE</scope>
    <source>
        <strain evidence="10">SCP</strain>
    </source>
</reference>
<keyword evidence="3" id="KW-0805">Transcription regulation</keyword>
<feature type="region of interest" description="Disordered" evidence="8">
    <location>
        <begin position="271"/>
        <end position="296"/>
    </location>
</feature>
<dbReference type="AlphaFoldDB" id="A0AAV9BV56"/>
<dbReference type="InterPro" id="IPR045279">
    <property type="entry name" value="ARR-like"/>
</dbReference>
<dbReference type="FunFam" id="1.10.10.60:FF:000007">
    <property type="entry name" value="Two-component response regulator"/>
    <property type="match status" value="1"/>
</dbReference>
<dbReference type="InterPro" id="IPR006447">
    <property type="entry name" value="Myb_dom_plants"/>
</dbReference>
<dbReference type="EMBL" id="JAUJYN010000001">
    <property type="protein sequence ID" value="KAK1279923.1"/>
    <property type="molecule type" value="Genomic_DNA"/>
</dbReference>
<comment type="subcellular location">
    <subcellularLocation>
        <location evidence="1">Nucleus</location>
    </subcellularLocation>
</comment>
<dbReference type="Gene3D" id="3.40.50.2300">
    <property type="match status" value="1"/>
</dbReference>
<organism evidence="10 11">
    <name type="scientific">Acorus gramineus</name>
    <name type="common">Dwarf sweet flag</name>
    <dbReference type="NCBI Taxonomy" id="55184"/>
    <lineage>
        <taxon>Eukaryota</taxon>
        <taxon>Viridiplantae</taxon>
        <taxon>Streptophyta</taxon>
        <taxon>Embryophyta</taxon>
        <taxon>Tracheophyta</taxon>
        <taxon>Spermatophyta</taxon>
        <taxon>Magnoliopsida</taxon>
        <taxon>Liliopsida</taxon>
        <taxon>Acoraceae</taxon>
        <taxon>Acorus</taxon>
    </lineage>
</organism>
<dbReference type="GO" id="GO:0005634">
    <property type="term" value="C:nucleus"/>
    <property type="evidence" value="ECO:0007669"/>
    <property type="project" value="UniProtKB-SubCell"/>
</dbReference>
<proteinExistence type="predicted"/>
<dbReference type="InterPro" id="IPR009057">
    <property type="entry name" value="Homeodomain-like_sf"/>
</dbReference>
<sequence>MLRACNHRVTTVERGRAALRILAVNKGAFDLVITDLYMPEMNGFQLTDEVVTTDKYMPVIMISVDTRQEIAMQSLQAGACYFIMKPISKEEVNNLWQHVYKKHLEQPADGFGCERCARGAHSTRNDRRGGARVGREAVWEEGESSSRKGKSKYKIIKKYYRPRTSGKPRTIEGEVEGEKARVHWHPELHMKFLEAYQEIVKRKSKPIPKTIHEFMGVPGITRENVASHLQKYRMYLQQLEAMREAEKNSIENAPRSFKALYGSIPPRSSGTPIPLLPATLPPPPPSLTVSQPQPPPPMPSLNIPPQHTQGIIDYNFVDNFPYTFPIAPPPPPPAQPTTDVGLTGLLLESDFTEVDGFLRSREASPARMGFAGQYNEIDLEELFCQELPEGTGNAEPEQPLDVSDYQIDDFELRTDLPEETQP</sequence>
<keyword evidence="2" id="KW-0902">Two-component regulatory system</keyword>
<evidence type="ECO:0000259" key="9">
    <source>
        <dbReference type="PROSITE" id="PS50110"/>
    </source>
</evidence>
<evidence type="ECO:0000256" key="4">
    <source>
        <dbReference type="ARBA" id="ARBA00023125"/>
    </source>
</evidence>
<feature type="compositionally biased region" description="Pro residues" evidence="8">
    <location>
        <begin position="279"/>
        <end position="296"/>
    </location>
</feature>
<evidence type="ECO:0000313" key="11">
    <source>
        <dbReference type="Proteomes" id="UP001179952"/>
    </source>
</evidence>
<keyword evidence="11" id="KW-1185">Reference proteome</keyword>
<keyword evidence="4" id="KW-0238">DNA-binding</keyword>
<evidence type="ECO:0000256" key="5">
    <source>
        <dbReference type="ARBA" id="ARBA00023163"/>
    </source>
</evidence>
<reference evidence="10" key="2">
    <citation type="submission" date="2023-06" db="EMBL/GenBank/DDBJ databases">
        <authorList>
            <person name="Ma L."/>
            <person name="Liu K.-W."/>
            <person name="Li Z."/>
            <person name="Hsiao Y.-Y."/>
            <person name="Qi Y."/>
            <person name="Fu T."/>
            <person name="Tang G."/>
            <person name="Zhang D."/>
            <person name="Sun W.-H."/>
            <person name="Liu D.-K."/>
            <person name="Li Y."/>
            <person name="Chen G.-Z."/>
            <person name="Liu X.-D."/>
            <person name="Liao X.-Y."/>
            <person name="Jiang Y.-T."/>
            <person name="Yu X."/>
            <person name="Hao Y."/>
            <person name="Huang J."/>
            <person name="Zhao X.-W."/>
            <person name="Ke S."/>
            <person name="Chen Y.-Y."/>
            <person name="Wu W.-L."/>
            <person name="Hsu J.-L."/>
            <person name="Lin Y.-F."/>
            <person name="Huang M.-D."/>
            <person name="Li C.-Y."/>
            <person name="Huang L."/>
            <person name="Wang Z.-W."/>
            <person name="Zhao X."/>
            <person name="Zhong W.-Y."/>
            <person name="Peng D.-H."/>
            <person name="Ahmad S."/>
            <person name="Lan S."/>
            <person name="Zhang J.-S."/>
            <person name="Tsai W.-C."/>
            <person name="Van De Peer Y."/>
            <person name="Liu Z.-J."/>
        </authorList>
    </citation>
    <scope>NUCLEOTIDE SEQUENCE</scope>
    <source>
        <strain evidence="10">SCP</strain>
        <tissue evidence="10">Leaves</tissue>
    </source>
</reference>
<accession>A0AAV9BV56</accession>
<name>A0AAV9BV56_ACOGR</name>
<dbReference type="SUPFAM" id="SSF46689">
    <property type="entry name" value="Homeodomain-like"/>
    <property type="match status" value="1"/>
</dbReference>
<dbReference type="GO" id="GO:0009736">
    <property type="term" value="P:cytokinin-activated signaling pathway"/>
    <property type="evidence" value="ECO:0007669"/>
    <property type="project" value="InterPro"/>
</dbReference>
<keyword evidence="7" id="KW-0597">Phosphoprotein</keyword>
<dbReference type="Pfam" id="PF00072">
    <property type="entry name" value="Response_reg"/>
    <property type="match status" value="1"/>
</dbReference>
<evidence type="ECO:0000256" key="1">
    <source>
        <dbReference type="ARBA" id="ARBA00004123"/>
    </source>
</evidence>
<evidence type="ECO:0000313" key="10">
    <source>
        <dbReference type="EMBL" id="KAK1279923.1"/>
    </source>
</evidence>
<evidence type="ECO:0000256" key="2">
    <source>
        <dbReference type="ARBA" id="ARBA00023012"/>
    </source>
</evidence>
<dbReference type="NCBIfam" id="TIGR01557">
    <property type="entry name" value="myb_SHAQKYF"/>
    <property type="match status" value="1"/>
</dbReference>
<dbReference type="Gene3D" id="1.10.10.60">
    <property type="entry name" value="Homeodomain-like"/>
    <property type="match status" value="1"/>
</dbReference>
<evidence type="ECO:0000256" key="7">
    <source>
        <dbReference type="PROSITE-ProRule" id="PRU00169"/>
    </source>
</evidence>
<dbReference type="GO" id="GO:0003677">
    <property type="term" value="F:DNA binding"/>
    <property type="evidence" value="ECO:0007669"/>
    <property type="project" value="UniProtKB-KW"/>
</dbReference>
<dbReference type="PANTHER" id="PTHR43874:SF19">
    <property type="entry name" value="RESPONSE REGULATOR 23-RELATED"/>
    <property type="match status" value="1"/>
</dbReference>
<comment type="caution">
    <text evidence="10">The sequence shown here is derived from an EMBL/GenBank/DDBJ whole genome shotgun (WGS) entry which is preliminary data.</text>
</comment>
<gene>
    <name evidence="10" type="ORF">QJS04_geneDACA002924</name>
</gene>
<dbReference type="InterPro" id="IPR001789">
    <property type="entry name" value="Sig_transdc_resp-reg_receiver"/>
</dbReference>
<feature type="modified residue" description="4-aspartylphosphate" evidence="7">
    <location>
        <position position="35"/>
    </location>
</feature>
<dbReference type="SUPFAM" id="SSF52172">
    <property type="entry name" value="CheY-like"/>
    <property type="match status" value="1"/>
</dbReference>
<evidence type="ECO:0000256" key="8">
    <source>
        <dbReference type="SAM" id="MobiDB-lite"/>
    </source>
</evidence>
<dbReference type="SMART" id="SM00448">
    <property type="entry name" value="REC"/>
    <property type="match status" value="1"/>
</dbReference>
<dbReference type="GO" id="GO:0000160">
    <property type="term" value="P:phosphorelay signal transduction system"/>
    <property type="evidence" value="ECO:0007669"/>
    <property type="project" value="UniProtKB-KW"/>
</dbReference>
<evidence type="ECO:0000256" key="6">
    <source>
        <dbReference type="ARBA" id="ARBA00023242"/>
    </source>
</evidence>
<keyword evidence="6" id="KW-0539">Nucleus</keyword>